<sequence>MLDDCPSKQHTNNDNEFDKFDDEQFLSMFNDEIAGVHNMPPTLSSSNPSSPSDQNFFNDDNETNKQEKKEMKKEEGY</sequence>
<evidence type="ECO:0000313" key="2">
    <source>
        <dbReference type="EMBL" id="MCI36637.1"/>
    </source>
</evidence>
<feature type="region of interest" description="Disordered" evidence="1">
    <location>
        <begin position="35"/>
        <end position="77"/>
    </location>
</feature>
<comment type="caution">
    <text evidence="2">The sequence shown here is derived from an EMBL/GenBank/DDBJ whole genome shotgun (WGS) entry which is preliminary data.</text>
</comment>
<reference evidence="2 3" key="1">
    <citation type="journal article" date="2018" name="Front. Plant Sci.">
        <title>Red Clover (Trifolium pratense) and Zigzag Clover (T. medium) - A Picture of Genomic Similarities and Differences.</title>
        <authorList>
            <person name="Dluhosova J."/>
            <person name="Istvanek J."/>
            <person name="Nedelnik J."/>
            <person name="Repkova J."/>
        </authorList>
    </citation>
    <scope>NUCLEOTIDE SEQUENCE [LARGE SCALE GENOMIC DNA]</scope>
    <source>
        <strain evidence="3">cv. 10/8</strain>
        <tissue evidence="2">Leaf</tissue>
    </source>
</reference>
<feature type="non-terminal residue" evidence="2">
    <location>
        <position position="77"/>
    </location>
</feature>
<protein>
    <submittedName>
        <fullName evidence="2">Transcription factor RF2b-like</fullName>
    </submittedName>
</protein>
<dbReference type="EMBL" id="LXQA010235912">
    <property type="protein sequence ID" value="MCI36637.1"/>
    <property type="molecule type" value="Genomic_DNA"/>
</dbReference>
<accession>A0A392RK68</accession>
<organism evidence="2 3">
    <name type="scientific">Trifolium medium</name>
    <dbReference type="NCBI Taxonomy" id="97028"/>
    <lineage>
        <taxon>Eukaryota</taxon>
        <taxon>Viridiplantae</taxon>
        <taxon>Streptophyta</taxon>
        <taxon>Embryophyta</taxon>
        <taxon>Tracheophyta</taxon>
        <taxon>Spermatophyta</taxon>
        <taxon>Magnoliopsida</taxon>
        <taxon>eudicotyledons</taxon>
        <taxon>Gunneridae</taxon>
        <taxon>Pentapetalae</taxon>
        <taxon>rosids</taxon>
        <taxon>fabids</taxon>
        <taxon>Fabales</taxon>
        <taxon>Fabaceae</taxon>
        <taxon>Papilionoideae</taxon>
        <taxon>50 kb inversion clade</taxon>
        <taxon>NPAAA clade</taxon>
        <taxon>Hologalegina</taxon>
        <taxon>IRL clade</taxon>
        <taxon>Trifolieae</taxon>
        <taxon>Trifolium</taxon>
    </lineage>
</organism>
<feature type="compositionally biased region" description="Basic and acidic residues" evidence="1">
    <location>
        <begin position="62"/>
        <end position="77"/>
    </location>
</feature>
<name>A0A392RK68_9FABA</name>
<keyword evidence="3" id="KW-1185">Reference proteome</keyword>
<feature type="compositionally biased region" description="Low complexity" evidence="1">
    <location>
        <begin position="40"/>
        <end position="52"/>
    </location>
</feature>
<evidence type="ECO:0000256" key="1">
    <source>
        <dbReference type="SAM" id="MobiDB-lite"/>
    </source>
</evidence>
<evidence type="ECO:0000313" key="3">
    <source>
        <dbReference type="Proteomes" id="UP000265520"/>
    </source>
</evidence>
<feature type="compositionally biased region" description="Basic and acidic residues" evidence="1">
    <location>
        <begin position="1"/>
        <end position="18"/>
    </location>
</feature>
<proteinExistence type="predicted"/>
<dbReference type="Proteomes" id="UP000265520">
    <property type="component" value="Unassembled WGS sequence"/>
</dbReference>
<dbReference type="AlphaFoldDB" id="A0A392RK68"/>
<feature type="region of interest" description="Disordered" evidence="1">
    <location>
        <begin position="1"/>
        <end position="23"/>
    </location>
</feature>